<protein>
    <submittedName>
        <fullName evidence="1">Uncharacterized protein</fullName>
    </submittedName>
</protein>
<reference evidence="2" key="1">
    <citation type="journal article" date="2019" name="Int. J. Syst. Evol. Microbiol.">
        <title>The Global Catalogue of Microorganisms (GCM) 10K type strain sequencing project: providing services to taxonomists for standard genome sequencing and annotation.</title>
        <authorList>
            <consortium name="The Broad Institute Genomics Platform"/>
            <consortium name="The Broad Institute Genome Sequencing Center for Infectious Disease"/>
            <person name="Wu L."/>
            <person name="Ma J."/>
        </authorList>
    </citation>
    <scope>NUCLEOTIDE SEQUENCE [LARGE SCALE GENOMIC DNA]</scope>
    <source>
        <strain evidence="2">JCM 17440</strain>
    </source>
</reference>
<name>A0ABP8BSY6_9ACTN</name>
<gene>
    <name evidence="1" type="ORF">GCM10022254_06680</name>
</gene>
<comment type="caution">
    <text evidence="1">The sequence shown here is derived from an EMBL/GenBank/DDBJ whole genome shotgun (WGS) entry which is preliminary data.</text>
</comment>
<proteinExistence type="predicted"/>
<dbReference type="EMBL" id="BAABAS010000003">
    <property type="protein sequence ID" value="GAA4225210.1"/>
    <property type="molecule type" value="Genomic_DNA"/>
</dbReference>
<sequence length="157" mass="17162">MLETDWTQISGPIWYQPAHAAAAIKLLAAAETPRRAAKAVVDIQHVVSNDHAGTLWPAAVPAAAVFLRVIKERPGEPRDYALAALLDWWGCFKPEAEHPTYLDPVTGPVEVTEGIMRQVREAAPALRRLVDDSATASRKGIAELLRCLDSGWTTEDD</sequence>
<keyword evidence="2" id="KW-1185">Reference proteome</keyword>
<organism evidence="1 2">
    <name type="scientific">Actinomadura meridiana</name>
    <dbReference type="NCBI Taxonomy" id="559626"/>
    <lineage>
        <taxon>Bacteria</taxon>
        <taxon>Bacillati</taxon>
        <taxon>Actinomycetota</taxon>
        <taxon>Actinomycetes</taxon>
        <taxon>Streptosporangiales</taxon>
        <taxon>Thermomonosporaceae</taxon>
        <taxon>Actinomadura</taxon>
    </lineage>
</organism>
<accession>A0ABP8BSY6</accession>
<dbReference type="Proteomes" id="UP001501710">
    <property type="component" value="Unassembled WGS sequence"/>
</dbReference>
<evidence type="ECO:0000313" key="2">
    <source>
        <dbReference type="Proteomes" id="UP001501710"/>
    </source>
</evidence>
<evidence type="ECO:0000313" key="1">
    <source>
        <dbReference type="EMBL" id="GAA4225210.1"/>
    </source>
</evidence>